<dbReference type="Proteomes" id="UP000504628">
    <property type="component" value="Chromosome 10"/>
</dbReference>
<reference evidence="8" key="1">
    <citation type="submission" date="2025-08" db="UniProtKB">
        <authorList>
            <consortium name="RefSeq"/>
        </authorList>
    </citation>
    <scope>IDENTIFICATION</scope>
    <source>
        <tissue evidence="8">Muscle</tissue>
    </source>
</reference>
<keyword evidence="2" id="KW-0547">Nucleotide-binding</keyword>
<feature type="transmembrane region" description="Helical" evidence="5">
    <location>
        <begin position="633"/>
        <end position="660"/>
    </location>
</feature>
<sequence>MNQLCLGLFQLSMGGRKMARDEENAWGSEDSTWGLQERKLRLILAGRTGAGKSATGNSILGQNCFFSRLGATSVTTTCEVGSCKRRQWQVEVMDTPDLFSSQVPKTDPGFQERTRCYLLSAPGPHAVILVTQLGRFTAQDQQALSALKDLFGDSVTARTIVLFTRKEDLAGGSVKEFVRDTDNRSLRRLVAECGGRVCAFNNRAVGPEQEAQVQELLELVKCLVDTQSGVPFTNDVYHLAQALAGADPEERRRRVTEKLALRARAYKGRQLLGQLWAWVQPRKMGVALVLGTVVLLFWLLTRQRPEIRESQLRAQIFRPPGSSSLIASTCFLRAQGARTFPRPPSTAPAVPLQKRMEGQPKNRYGTMAEGRVKDNQSESSSSLRLILVGRSGCGKSATGNSILCQPKFESKMSAQAVTRTCQEGMVTWNGRNILVVDTPSIFEEKAQNQEMYKDIGDCYLLSAPGPHVLLLVTQLGRFTAQDTVAVRRVKEVFGAGAMQHMVVLFTHKEDLGGESLKEYVANTDNLSLRILVHECGGRYCGFNNRATVEEQRVQLAELMDVVENLEEELQGAYYKNNLFLHAQEHKRNGGGTSGIEYRRYLAQVEEQVEKQKRELKEVESHGLSKALRRVKKWIWSHIGLSAFIAICILIYLAVLINWGITRSH</sequence>
<keyword evidence="7" id="KW-1185">Reference proteome</keyword>
<evidence type="ECO:0000313" key="7">
    <source>
        <dbReference type="Proteomes" id="UP000504628"/>
    </source>
</evidence>
<evidence type="ECO:0000256" key="2">
    <source>
        <dbReference type="ARBA" id="ARBA00022741"/>
    </source>
</evidence>
<dbReference type="AlphaFoldDB" id="A0A6J2MQP9"/>
<evidence type="ECO:0000256" key="3">
    <source>
        <dbReference type="ARBA" id="ARBA00023134"/>
    </source>
</evidence>
<evidence type="ECO:0000313" key="8">
    <source>
        <dbReference type="RefSeq" id="XP_028381834.2"/>
    </source>
</evidence>
<evidence type="ECO:0000256" key="1">
    <source>
        <dbReference type="ARBA" id="ARBA00008535"/>
    </source>
</evidence>
<evidence type="ECO:0000259" key="6">
    <source>
        <dbReference type="PROSITE" id="PS51720"/>
    </source>
</evidence>
<protein>
    <submittedName>
        <fullName evidence="8">Uncharacterized protein LOC114508040</fullName>
    </submittedName>
</protein>
<comment type="similarity">
    <text evidence="1">Belongs to the TRAFAC class TrmE-Era-EngA-EngB-Septin-like GTPase superfamily. AIG1/Toc34/Toc159-like paraseptin GTPase family. IAN subfamily.</text>
</comment>
<proteinExistence type="inferred from homology"/>
<dbReference type="FunFam" id="3.40.50.300:FF:000366">
    <property type="entry name" value="GTPase, IMAP family member 2"/>
    <property type="match status" value="2"/>
</dbReference>
<evidence type="ECO:0000256" key="5">
    <source>
        <dbReference type="SAM" id="Phobius"/>
    </source>
</evidence>
<dbReference type="PANTHER" id="PTHR10903">
    <property type="entry name" value="GTPASE, IMAP FAMILY MEMBER-RELATED"/>
    <property type="match status" value="1"/>
</dbReference>
<dbReference type="InterPro" id="IPR027417">
    <property type="entry name" value="P-loop_NTPase"/>
</dbReference>
<dbReference type="GO" id="GO:0005525">
    <property type="term" value="F:GTP binding"/>
    <property type="evidence" value="ECO:0007669"/>
    <property type="project" value="UniProtKB-KW"/>
</dbReference>
<dbReference type="PANTHER" id="PTHR10903:SF69">
    <property type="entry name" value="GTPASE IMAP FAMILY MEMBER 5"/>
    <property type="match status" value="1"/>
</dbReference>
<organism evidence="7 8">
    <name type="scientific">Phyllostomus discolor</name>
    <name type="common">pale spear-nosed bat</name>
    <dbReference type="NCBI Taxonomy" id="89673"/>
    <lineage>
        <taxon>Eukaryota</taxon>
        <taxon>Metazoa</taxon>
        <taxon>Chordata</taxon>
        <taxon>Craniata</taxon>
        <taxon>Vertebrata</taxon>
        <taxon>Euteleostomi</taxon>
        <taxon>Mammalia</taxon>
        <taxon>Eutheria</taxon>
        <taxon>Laurasiatheria</taxon>
        <taxon>Chiroptera</taxon>
        <taxon>Yangochiroptera</taxon>
        <taxon>Phyllostomidae</taxon>
        <taxon>Phyllostominae</taxon>
        <taxon>Phyllostomus</taxon>
    </lineage>
</organism>
<dbReference type="KEGG" id="pdic:114508040"/>
<dbReference type="Gene3D" id="3.40.50.300">
    <property type="entry name" value="P-loop containing nucleotide triphosphate hydrolases"/>
    <property type="match status" value="2"/>
</dbReference>
<gene>
    <name evidence="8" type="primary">LOC114508040</name>
</gene>
<dbReference type="CDD" id="cd01852">
    <property type="entry name" value="AIG1"/>
    <property type="match status" value="2"/>
</dbReference>
<dbReference type="OrthoDB" id="8954335at2759"/>
<dbReference type="InParanoid" id="A0A6J2MQP9"/>
<feature type="domain" description="AIG1-type G" evidence="6">
    <location>
        <begin position="380"/>
        <end position="583"/>
    </location>
</feature>
<keyword evidence="3" id="KW-0342">GTP-binding</keyword>
<feature type="domain" description="AIG1-type G" evidence="6">
    <location>
        <begin position="37"/>
        <end position="241"/>
    </location>
</feature>
<dbReference type="RefSeq" id="XP_028381834.2">
    <property type="nucleotide sequence ID" value="XM_028526033.2"/>
</dbReference>
<accession>A0A6J2MQP9</accession>
<keyword evidence="5" id="KW-0812">Transmembrane</keyword>
<keyword evidence="5" id="KW-0472">Membrane</keyword>
<dbReference type="PROSITE" id="PS51720">
    <property type="entry name" value="G_AIG1"/>
    <property type="match status" value="2"/>
</dbReference>
<keyword evidence="4" id="KW-0175">Coiled coil</keyword>
<dbReference type="InterPro" id="IPR006703">
    <property type="entry name" value="G_AIG1"/>
</dbReference>
<name>A0A6J2MQP9_9CHIR</name>
<dbReference type="Pfam" id="PF04548">
    <property type="entry name" value="AIG1"/>
    <property type="match status" value="2"/>
</dbReference>
<dbReference type="GeneID" id="114508040"/>
<dbReference type="SUPFAM" id="SSF52540">
    <property type="entry name" value="P-loop containing nucleoside triphosphate hydrolases"/>
    <property type="match status" value="2"/>
</dbReference>
<dbReference type="InterPro" id="IPR045058">
    <property type="entry name" value="GIMA/IAN/Toc"/>
</dbReference>
<feature type="coiled-coil region" evidence="4">
    <location>
        <begin position="548"/>
        <end position="575"/>
    </location>
</feature>
<evidence type="ECO:0000256" key="4">
    <source>
        <dbReference type="SAM" id="Coils"/>
    </source>
</evidence>
<keyword evidence="5" id="KW-1133">Transmembrane helix</keyword>